<keyword evidence="8" id="KW-1278">Translocase</keyword>
<name>A0A077MFG1_9MICO</name>
<proteinExistence type="inferred from homology"/>
<dbReference type="RefSeq" id="WP_407667865.1">
    <property type="nucleotide sequence ID" value="NZ_HF571038.1"/>
</dbReference>
<dbReference type="STRING" id="1193518.BN13_840006"/>
<dbReference type="NCBIfam" id="TIGR02866">
    <property type="entry name" value="CoxB"/>
    <property type="match status" value="1"/>
</dbReference>
<evidence type="ECO:0000256" key="4">
    <source>
        <dbReference type="ARBA" id="ARBA00022448"/>
    </source>
</evidence>
<comment type="function">
    <text evidence="13">Subunits I and II form the functional core of the enzyme complex. Electrons originating in cytochrome c are transferred via heme a and Cu(A) to the binuclear center formed by heme a3 and Cu(B).</text>
</comment>
<dbReference type="PROSITE" id="PS51257">
    <property type="entry name" value="PROKAR_LIPOPROTEIN"/>
    <property type="match status" value="1"/>
</dbReference>
<dbReference type="InterPro" id="IPR014222">
    <property type="entry name" value="Cyt_c_oxidase_su2"/>
</dbReference>
<keyword evidence="9" id="KW-0249">Electron transport</keyword>
<dbReference type="AlphaFoldDB" id="A0A077MFG1"/>
<dbReference type="PROSITE" id="PS00078">
    <property type="entry name" value="COX2"/>
    <property type="match status" value="1"/>
</dbReference>
<evidence type="ECO:0000256" key="10">
    <source>
        <dbReference type="ARBA" id="ARBA00022989"/>
    </source>
</evidence>
<evidence type="ECO:0000256" key="16">
    <source>
        <dbReference type="SAM" id="Phobius"/>
    </source>
</evidence>
<evidence type="ECO:0000313" key="18">
    <source>
        <dbReference type="EMBL" id="CCI54835.1"/>
    </source>
</evidence>
<keyword evidence="11" id="KW-0186">Copper</keyword>
<dbReference type="GO" id="GO:0004129">
    <property type="term" value="F:cytochrome-c oxidase activity"/>
    <property type="evidence" value="ECO:0007669"/>
    <property type="project" value="UniProtKB-EC"/>
</dbReference>
<dbReference type="GO" id="GO:0042773">
    <property type="term" value="P:ATP synthesis coupled electron transport"/>
    <property type="evidence" value="ECO:0007669"/>
    <property type="project" value="TreeGrafter"/>
</dbReference>
<dbReference type="GO" id="GO:0016020">
    <property type="term" value="C:membrane"/>
    <property type="evidence" value="ECO:0007669"/>
    <property type="project" value="UniProtKB-SubCell"/>
</dbReference>
<dbReference type="PROSITE" id="PS50857">
    <property type="entry name" value="COX2_CUA"/>
    <property type="match status" value="1"/>
</dbReference>
<dbReference type="Gene3D" id="1.10.287.90">
    <property type="match status" value="1"/>
</dbReference>
<evidence type="ECO:0000256" key="15">
    <source>
        <dbReference type="ARBA" id="ARBA00047816"/>
    </source>
</evidence>
<dbReference type="InterPro" id="IPR008972">
    <property type="entry name" value="Cupredoxin"/>
</dbReference>
<feature type="domain" description="Cytochrome oxidase subunit II copper A binding" evidence="17">
    <location>
        <begin position="137"/>
        <end position="265"/>
    </location>
</feature>
<keyword evidence="5" id="KW-0679">Respiratory chain</keyword>
<sequence length="297" mass="32407">MRLPHTEVARRSPRRLGLGLAITGVVLSLGGCGLAGAQGKLSDGYLPEGATEGADRVRSLWLGSWIAALAVGGLVWGLTIWCMVAYKRKATDPPLPVQLKYNVPMEILYTIVPIFMIGVLFYYTDRDERALTDTATPPDVVVNVVGKQWSWDFNYVTGNAHEAGTQAQLTGKPGVEATLPTLYIPVNKRVEFQLTANDVIHSFWVPAFLQKLDMIPGRVNTFQVVPTREGTYAGKCAELCGAYHSRMLFNLKVVSQADYDKHIADLKAAGNEGLLGPANLRTPIIPQDKNLLSTEGN</sequence>
<dbReference type="EMBL" id="CAJC01000199">
    <property type="protein sequence ID" value="CCI54835.1"/>
    <property type="molecule type" value="Genomic_DNA"/>
</dbReference>
<evidence type="ECO:0000256" key="2">
    <source>
        <dbReference type="ARBA" id="ARBA00007866"/>
    </source>
</evidence>
<evidence type="ECO:0000259" key="17">
    <source>
        <dbReference type="PROSITE" id="PS50857"/>
    </source>
</evidence>
<comment type="catalytic activity">
    <reaction evidence="15">
        <text>4 Fe(II)-[cytochrome c] + O2 + 8 H(+)(in) = 4 Fe(III)-[cytochrome c] + 2 H2O + 4 H(+)(out)</text>
        <dbReference type="Rhea" id="RHEA:11436"/>
        <dbReference type="Rhea" id="RHEA-COMP:10350"/>
        <dbReference type="Rhea" id="RHEA-COMP:14399"/>
        <dbReference type="ChEBI" id="CHEBI:15377"/>
        <dbReference type="ChEBI" id="CHEBI:15378"/>
        <dbReference type="ChEBI" id="CHEBI:15379"/>
        <dbReference type="ChEBI" id="CHEBI:29033"/>
        <dbReference type="ChEBI" id="CHEBI:29034"/>
        <dbReference type="EC" id="7.1.1.9"/>
    </reaction>
</comment>
<comment type="subcellular location">
    <subcellularLocation>
        <location evidence="1">Membrane</location>
        <topology evidence="1">Multi-pass membrane protein</topology>
    </subcellularLocation>
</comment>
<dbReference type="InterPro" id="IPR036257">
    <property type="entry name" value="Cyt_c_oxidase_su2_TM_sf"/>
</dbReference>
<dbReference type="Proteomes" id="UP000035720">
    <property type="component" value="Unassembled WGS sequence"/>
</dbReference>
<feature type="transmembrane region" description="Helical" evidence="16">
    <location>
        <begin position="107"/>
        <end position="124"/>
    </location>
</feature>
<evidence type="ECO:0000256" key="13">
    <source>
        <dbReference type="ARBA" id="ARBA00024688"/>
    </source>
</evidence>
<evidence type="ECO:0000256" key="7">
    <source>
        <dbReference type="ARBA" id="ARBA00022723"/>
    </source>
</evidence>
<evidence type="ECO:0000256" key="6">
    <source>
        <dbReference type="ARBA" id="ARBA00022692"/>
    </source>
</evidence>
<keyword evidence="18" id="KW-0560">Oxidoreductase</keyword>
<keyword evidence="19" id="KW-1185">Reference proteome</keyword>
<keyword evidence="7" id="KW-0479">Metal-binding</keyword>
<protein>
    <recommendedName>
        <fullName evidence="3">cytochrome-c oxidase</fullName>
        <ecNumber evidence="3">7.1.1.9</ecNumber>
    </recommendedName>
    <alternativeName>
        <fullName evidence="14">Cytochrome aa3 subunit 2</fullName>
    </alternativeName>
</protein>
<evidence type="ECO:0000256" key="14">
    <source>
        <dbReference type="ARBA" id="ARBA00031399"/>
    </source>
</evidence>
<dbReference type="Pfam" id="PF00116">
    <property type="entry name" value="COX2"/>
    <property type="match status" value="1"/>
</dbReference>
<dbReference type="CDD" id="cd13919">
    <property type="entry name" value="CuRO_HCO_II_like_5"/>
    <property type="match status" value="1"/>
</dbReference>
<dbReference type="Gene3D" id="2.60.40.420">
    <property type="entry name" value="Cupredoxins - blue copper proteins"/>
    <property type="match status" value="1"/>
</dbReference>
<evidence type="ECO:0000256" key="9">
    <source>
        <dbReference type="ARBA" id="ARBA00022982"/>
    </source>
</evidence>
<evidence type="ECO:0000256" key="5">
    <source>
        <dbReference type="ARBA" id="ARBA00022660"/>
    </source>
</evidence>
<keyword evidence="10 16" id="KW-1133">Transmembrane helix</keyword>
<evidence type="ECO:0000313" key="19">
    <source>
        <dbReference type="Proteomes" id="UP000035720"/>
    </source>
</evidence>
<dbReference type="InterPro" id="IPR001505">
    <property type="entry name" value="Copper_CuA"/>
</dbReference>
<evidence type="ECO:0000256" key="12">
    <source>
        <dbReference type="ARBA" id="ARBA00023136"/>
    </source>
</evidence>
<keyword evidence="12 16" id="KW-0472">Membrane</keyword>
<dbReference type="InterPro" id="IPR002429">
    <property type="entry name" value="CcO_II-like_C"/>
</dbReference>
<gene>
    <name evidence="18" type="primary">ctaC</name>
    <name evidence="18" type="ORF">BN13_840006</name>
</gene>
<dbReference type="GO" id="GO:0016491">
    <property type="term" value="F:oxidoreductase activity"/>
    <property type="evidence" value="ECO:0007669"/>
    <property type="project" value="UniProtKB-KW"/>
</dbReference>
<feature type="transmembrane region" description="Helical" evidence="16">
    <location>
        <begin position="61"/>
        <end position="86"/>
    </location>
</feature>
<dbReference type="InterPro" id="IPR045187">
    <property type="entry name" value="CcO_II"/>
</dbReference>
<dbReference type="GO" id="GO:0005507">
    <property type="term" value="F:copper ion binding"/>
    <property type="evidence" value="ECO:0007669"/>
    <property type="project" value="InterPro"/>
</dbReference>
<evidence type="ECO:0000256" key="3">
    <source>
        <dbReference type="ARBA" id="ARBA00012949"/>
    </source>
</evidence>
<dbReference type="EC" id="7.1.1.9" evidence="3"/>
<keyword evidence="6 16" id="KW-0812">Transmembrane</keyword>
<accession>A0A077MFG1</accession>
<dbReference type="PRINTS" id="PR01166">
    <property type="entry name" value="CYCOXIDASEII"/>
</dbReference>
<evidence type="ECO:0000256" key="1">
    <source>
        <dbReference type="ARBA" id="ARBA00004141"/>
    </source>
</evidence>
<evidence type="ECO:0000256" key="8">
    <source>
        <dbReference type="ARBA" id="ARBA00022967"/>
    </source>
</evidence>
<dbReference type="SUPFAM" id="SSF81464">
    <property type="entry name" value="Cytochrome c oxidase subunit II-like, transmembrane region"/>
    <property type="match status" value="1"/>
</dbReference>
<keyword evidence="4" id="KW-0813">Transport</keyword>
<organism evidence="18 19">
    <name type="scientific">Nostocoides jenkinsii Ben 74</name>
    <dbReference type="NCBI Taxonomy" id="1193518"/>
    <lineage>
        <taxon>Bacteria</taxon>
        <taxon>Bacillati</taxon>
        <taxon>Actinomycetota</taxon>
        <taxon>Actinomycetes</taxon>
        <taxon>Micrococcales</taxon>
        <taxon>Intrasporangiaceae</taxon>
        <taxon>Nostocoides</taxon>
    </lineage>
</organism>
<evidence type="ECO:0000256" key="11">
    <source>
        <dbReference type="ARBA" id="ARBA00023008"/>
    </source>
</evidence>
<dbReference type="SUPFAM" id="SSF49503">
    <property type="entry name" value="Cupredoxins"/>
    <property type="match status" value="1"/>
</dbReference>
<comment type="caution">
    <text evidence="18">The sequence shown here is derived from an EMBL/GenBank/DDBJ whole genome shotgun (WGS) entry which is preliminary data.</text>
</comment>
<dbReference type="PANTHER" id="PTHR22888">
    <property type="entry name" value="CYTOCHROME C OXIDASE, SUBUNIT II"/>
    <property type="match status" value="1"/>
</dbReference>
<dbReference type="PANTHER" id="PTHR22888:SF9">
    <property type="entry name" value="CYTOCHROME C OXIDASE SUBUNIT 2"/>
    <property type="match status" value="1"/>
</dbReference>
<comment type="similarity">
    <text evidence="2">Belongs to the cytochrome c oxidase subunit 2 family.</text>
</comment>
<reference evidence="18 19" key="1">
    <citation type="journal article" date="2013" name="ISME J.">
        <title>A metabolic model for members of the genus Tetrasphaera involved in enhanced biological phosphorus removal.</title>
        <authorList>
            <person name="Kristiansen R."/>
            <person name="Nguyen H.T.T."/>
            <person name="Saunders A.M."/>
            <person name="Nielsen J.L."/>
            <person name="Wimmer R."/>
            <person name="Le V.Q."/>
            <person name="McIlroy S.J."/>
            <person name="Petrovski S."/>
            <person name="Seviour R.J."/>
            <person name="Calteau A."/>
            <person name="Nielsen K.L."/>
            <person name="Nielsen P.H."/>
        </authorList>
    </citation>
    <scope>NUCLEOTIDE SEQUENCE [LARGE SCALE GENOMIC DNA]</scope>
    <source>
        <strain evidence="18 19">Ben 74</strain>
    </source>
</reference>